<evidence type="ECO:0000313" key="2">
    <source>
        <dbReference type="Proteomes" id="UP000405075"/>
    </source>
</evidence>
<protein>
    <submittedName>
        <fullName evidence="1">Uncharacterized protein</fullName>
    </submittedName>
</protein>
<evidence type="ECO:0000313" key="1">
    <source>
        <dbReference type="EMBL" id="QGM27352.1"/>
    </source>
</evidence>
<dbReference type="RefSeq" id="WP_154320599.1">
    <property type="nucleotide sequence ID" value="NZ_CP046045.1"/>
</dbReference>
<sequence length="105" mass="11802">MTEIQQTNVGVANFIAGELQKELPFDLVLDSGETGALYEIAVDMRHLNSDFIDWVIKVTKSRKIDGTGIIIRVQKHCVHPLYNMLALYINKHDQYGVVKSLGEVS</sequence>
<accession>A0AAP9GU81</accession>
<organism evidence="1 2">
    <name type="scientific">Acinetobacter towneri</name>
    <dbReference type="NCBI Taxonomy" id="202956"/>
    <lineage>
        <taxon>Bacteria</taxon>
        <taxon>Pseudomonadati</taxon>
        <taxon>Pseudomonadota</taxon>
        <taxon>Gammaproteobacteria</taxon>
        <taxon>Moraxellales</taxon>
        <taxon>Moraxellaceae</taxon>
        <taxon>Acinetobacter</taxon>
    </lineage>
</organism>
<proteinExistence type="predicted"/>
<name>A0AAP9GU81_9GAMM</name>
<gene>
    <name evidence="1" type="ORF">GJD93_06530</name>
</gene>
<dbReference type="EMBL" id="CP046045">
    <property type="protein sequence ID" value="QGM27352.1"/>
    <property type="molecule type" value="Genomic_DNA"/>
</dbReference>
<reference evidence="2" key="1">
    <citation type="submission" date="2019-11" db="EMBL/GenBank/DDBJ databases">
        <title>Escherichia coli 1916D6.</title>
        <authorList>
            <person name="Yao H."/>
            <person name="Du X."/>
            <person name="Yu R."/>
            <person name="Li A."/>
        </authorList>
    </citation>
    <scope>NUCLEOTIDE SEQUENCE [LARGE SCALE GENOMIC DNA]</scope>
    <source>
        <strain evidence="2">19110F47</strain>
    </source>
</reference>
<dbReference type="Proteomes" id="UP000405075">
    <property type="component" value="Chromosome"/>
</dbReference>
<dbReference type="AlphaFoldDB" id="A0AAP9GU81"/>